<dbReference type="Pfam" id="PF03401">
    <property type="entry name" value="TctC"/>
    <property type="match status" value="1"/>
</dbReference>
<reference evidence="2 3" key="1">
    <citation type="submission" date="2020-03" db="EMBL/GenBank/DDBJ databases">
        <title>Whole genome shotgun sequence of Phytohabitans flavus NBRC 107702.</title>
        <authorList>
            <person name="Komaki H."/>
            <person name="Tamura T."/>
        </authorList>
    </citation>
    <scope>NUCLEOTIDE SEQUENCE [LARGE SCALE GENOMIC DNA]</scope>
    <source>
        <strain evidence="2 3">NBRC 107702</strain>
    </source>
</reference>
<gene>
    <name evidence="2" type="ORF">Pflav_046090</name>
</gene>
<dbReference type="RefSeq" id="WP_173037786.1">
    <property type="nucleotide sequence ID" value="NZ_AP022870.1"/>
</dbReference>
<protein>
    <submittedName>
        <fullName evidence="2">C4-dicarboxylate ABC transporter substrate-binding protein</fullName>
    </submittedName>
</protein>
<organism evidence="2 3">
    <name type="scientific">Phytohabitans flavus</name>
    <dbReference type="NCBI Taxonomy" id="1076124"/>
    <lineage>
        <taxon>Bacteria</taxon>
        <taxon>Bacillati</taxon>
        <taxon>Actinomycetota</taxon>
        <taxon>Actinomycetes</taxon>
        <taxon>Micromonosporales</taxon>
        <taxon>Micromonosporaceae</taxon>
    </lineage>
</organism>
<dbReference type="SUPFAM" id="SSF53850">
    <property type="entry name" value="Periplasmic binding protein-like II"/>
    <property type="match status" value="1"/>
</dbReference>
<dbReference type="AlphaFoldDB" id="A0A6F8XWM3"/>
<evidence type="ECO:0000313" key="2">
    <source>
        <dbReference type="EMBL" id="BCB78199.1"/>
    </source>
</evidence>
<proteinExistence type="inferred from homology"/>
<dbReference type="InterPro" id="IPR005064">
    <property type="entry name" value="BUG"/>
</dbReference>
<dbReference type="Gene3D" id="3.40.190.150">
    <property type="entry name" value="Bordetella uptake gene, domain 1"/>
    <property type="match status" value="1"/>
</dbReference>
<evidence type="ECO:0000256" key="1">
    <source>
        <dbReference type="ARBA" id="ARBA00006987"/>
    </source>
</evidence>
<dbReference type="CDD" id="cd07012">
    <property type="entry name" value="PBP2_Bug_TTT"/>
    <property type="match status" value="1"/>
</dbReference>
<reference evidence="2 3" key="2">
    <citation type="submission" date="2020-03" db="EMBL/GenBank/DDBJ databases">
        <authorList>
            <person name="Ichikawa N."/>
            <person name="Kimura A."/>
            <person name="Kitahashi Y."/>
            <person name="Uohara A."/>
        </authorList>
    </citation>
    <scope>NUCLEOTIDE SEQUENCE [LARGE SCALE GENOMIC DNA]</scope>
    <source>
        <strain evidence="2 3">NBRC 107702</strain>
    </source>
</reference>
<dbReference type="PROSITE" id="PS51257">
    <property type="entry name" value="PROKAR_LIPOPROTEIN"/>
    <property type="match status" value="1"/>
</dbReference>
<comment type="similarity">
    <text evidence="1">Belongs to the UPF0065 (bug) family.</text>
</comment>
<name>A0A6F8XWM3_9ACTN</name>
<dbReference type="Gene3D" id="3.40.190.10">
    <property type="entry name" value="Periplasmic binding protein-like II"/>
    <property type="match status" value="1"/>
</dbReference>
<dbReference type="PIRSF" id="PIRSF017082">
    <property type="entry name" value="YflP"/>
    <property type="match status" value="1"/>
</dbReference>
<dbReference type="EMBL" id="AP022870">
    <property type="protein sequence ID" value="BCB78199.1"/>
    <property type="molecule type" value="Genomic_DNA"/>
</dbReference>
<dbReference type="Proteomes" id="UP000502508">
    <property type="component" value="Chromosome"/>
</dbReference>
<dbReference type="KEGG" id="pfla:Pflav_046090"/>
<accession>A0A6F8XWM3</accession>
<dbReference type="PANTHER" id="PTHR42928">
    <property type="entry name" value="TRICARBOXYLATE-BINDING PROTEIN"/>
    <property type="match status" value="1"/>
</dbReference>
<dbReference type="InterPro" id="IPR042100">
    <property type="entry name" value="Bug_dom1"/>
</dbReference>
<dbReference type="PANTHER" id="PTHR42928:SF3">
    <property type="entry name" value="UPF0065 PROTEIN YFLP"/>
    <property type="match status" value="1"/>
</dbReference>
<evidence type="ECO:0000313" key="3">
    <source>
        <dbReference type="Proteomes" id="UP000502508"/>
    </source>
</evidence>
<sequence>MRRRTLLAAGAALAVGGCGSRRSGPTDLRIMVPNAPGSGYDLTARTVAQALDAAGLVRDPEVFNLPGASGTVGLQRLVYERGNGDLLMLMGLGVVGAQLTERARATLGQTTPVARLIEEPALVVVPRPAPYRSFADLVAAWRADPGAMVAGGGSSPAGPDHLALMLTAKGVGIAPSRVRYASFDGGGDLLAAVFRGEVAFGVSGLGETADQVRSGQLRVLAVTSPARVPGVAAPTLREAGADVVFTNWRGLVAPPGLAAPARDTLRGTVERLHGSRPWQDCLSRNGWADAYLVGDAFGEFVEAETARITAVLSDLGLPHAG</sequence>
<keyword evidence="3" id="KW-1185">Reference proteome</keyword>